<dbReference type="EMBL" id="JNBR01002411">
    <property type="protein sequence ID" value="OQR82875.1"/>
    <property type="molecule type" value="Genomic_DNA"/>
</dbReference>
<evidence type="ECO:0000259" key="4">
    <source>
        <dbReference type="Pfam" id="PF12656"/>
    </source>
</evidence>
<protein>
    <recommendedName>
        <fullName evidence="4">Spp2/MOS2 G-patch domain-containing protein</fullName>
    </recommendedName>
</protein>
<feature type="region of interest" description="Disordered" evidence="3">
    <location>
        <begin position="174"/>
        <end position="314"/>
    </location>
</feature>
<dbReference type="GO" id="GO:0005681">
    <property type="term" value="C:spliceosomal complex"/>
    <property type="evidence" value="ECO:0007669"/>
    <property type="project" value="TreeGrafter"/>
</dbReference>
<name>A0A1V9YAW8_ACHHY</name>
<evidence type="ECO:0000256" key="3">
    <source>
        <dbReference type="SAM" id="MobiDB-lite"/>
    </source>
</evidence>
<keyword evidence="2" id="KW-0539">Nucleus</keyword>
<feature type="compositionally biased region" description="Basic residues" evidence="3">
    <location>
        <begin position="304"/>
        <end position="314"/>
    </location>
</feature>
<dbReference type="InterPro" id="IPR026822">
    <property type="entry name" value="Spp2/MOS2_G-patch"/>
</dbReference>
<evidence type="ECO:0000313" key="5">
    <source>
        <dbReference type="EMBL" id="OQR82875.1"/>
    </source>
</evidence>
<dbReference type="PANTHER" id="PTHR15818:SF2">
    <property type="entry name" value="G-PATCH DOMAIN AND KOW MOTIFS-CONTAINING PROTEIN"/>
    <property type="match status" value="1"/>
</dbReference>
<keyword evidence="6" id="KW-1185">Reference proteome</keyword>
<comment type="caution">
    <text evidence="5">The sequence shown here is derived from an EMBL/GenBank/DDBJ whole genome shotgun (WGS) entry which is preliminary data.</text>
</comment>
<organism evidence="5 6">
    <name type="scientific">Achlya hypogyna</name>
    <name type="common">Oomycete</name>
    <name type="synonym">Protoachlya hypogyna</name>
    <dbReference type="NCBI Taxonomy" id="1202772"/>
    <lineage>
        <taxon>Eukaryota</taxon>
        <taxon>Sar</taxon>
        <taxon>Stramenopiles</taxon>
        <taxon>Oomycota</taxon>
        <taxon>Saprolegniomycetes</taxon>
        <taxon>Saprolegniales</taxon>
        <taxon>Achlyaceae</taxon>
        <taxon>Achlya</taxon>
    </lineage>
</organism>
<feature type="compositionally biased region" description="Basic and acidic residues" evidence="3">
    <location>
        <begin position="211"/>
        <end position="303"/>
    </location>
</feature>
<dbReference type="InterPro" id="IPR045166">
    <property type="entry name" value="Spp2-like"/>
</dbReference>
<feature type="domain" description="Spp2/MOS2 G-patch" evidence="4">
    <location>
        <begin position="150"/>
        <end position="198"/>
    </location>
</feature>
<dbReference type="OrthoDB" id="5577072at2759"/>
<evidence type="ECO:0000256" key="1">
    <source>
        <dbReference type="ARBA" id="ARBA00004123"/>
    </source>
</evidence>
<comment type="subcellular location">
    <subcellularLocation>
        <location evidence="1">Nucleus</location>
    </subcellularLocation>
</comment>
<dbReference type="Proteomes" id="UP000243579">
    <property type="component" value="Unassembled WGS sequence"/>
</dbReference>
<sequence>MKVGFSLKGKKKPAVAAVAGGFRVEKEAPQDATKDIVLGFASTGKALLKDPVAAKAQLVIPLIEQNWAEKGASEADSAAATALLADIRATTAGDTAEESTLVIPVAKVIKANDTPILFRNKLPGIENLANENDKFKHDISLRPDDMDIHSDAYEAVPIEEFGAALLRGMGWTGKDRVQPTGSKVQMRHQRLGLGATPKPPMPGDSKKKRGKALDTKPIRLIEKVRDGSRPRDDERTPKATSSTDDRRTSRDRSRDRTKREDSRERRDSRQGSRDSRRGDSRERKEDRDRARSRSRERKGDRDRKRSRSRDRKHR</sequence>
<dbReference type="AlphaFoldDB" id="A0A1V9YAW8"/>
<dbReference type="Pfam" id="PF12656">
    <property type="entry name" value="G-patch_2"/>
    <property type="match status" value="1"/>
</dbReference>
<proteinExistence type="predicted"/>
<dbReference type="PANTHER" id="PTHR15818">
    <property type="entry name" value="G PATCH AND KOW-CONTAINING"/>
    <property type="match status" value="1"/>
</dbReference>
<reference evidence="5 6" key="1">
    <citation type="journal article" date="2014" name="Genome Biol. Evol.">
        <title>The secreted proteins of Achlya hypogyna and Thraustotheca clavata identify the ancestral oomycete secretome and reveal gene acquisitions by horizontal gene transfer.</title>
        <authorList>
            <person name="Misner I."/>
            <person name="Blouin N."/>
            <person name="Leonard G."/>
            <person name="Richards T.A."/>
            <person name="Lane C.E."/>
        </authorList>
    </citation>
    <scope>NUCLEOTIDE SEQUENCE [LARGE SCALE GENOMIC DNA]</scope>
    <source>
        <strain evidence="5 6">ATCC 48635</strain>
    </source>
</reference>
<gene>
    <name evidence="5" type="ORF">ACHHYP_15363</name>
</gene>
<dbReference type="STRING" id="1202772.A0A1V9YAW8"/>
<evidence type="ECO:0000313" key="6">
    <source>
        <dbReference type="Proteomes" id="UP000243579"/>
    </source>
</evidence>
<dbReference type="GO" id="GO:0000398">
    <property type="term" value="P:mRNA splicing, via spliceosome"/>
    <property type="evidence" value="ECO:0007669"/>
    <property type="project" value="InterPro"/>
</dbReference>
<evidence type="ECO:0000256" key="2">
    <source>
        <dbReference type="ARBA" id="ARBA00023242"/>
    </source>
</evidence>
<accession>A0A1V9YAW8</accession>